<accession>A0A2N3KN22</accession>
<keyword evidence="2 4" id="KW-0808">Transferase</keyword>
<name>A0A2N3KN22_9PROT</name>
<protein>
    <submittedName>
        <fullName evidence="4">ADP-heptose--LPS heptosyltransferase</fullName>
    </submittedName>
</protein>
<keyword evidence="5" id="KW-1185">Reference proteome</keyword>
<dbReference type="Proteomes" id="UP000233597">
    <property type="component" value="Unassembled WGS sequence"/>
</dbReference>
<dbReference type="CDD" id="cd03789">
    <property type="entry name" value="GT9_LPS_heptosyltransferase"/>
    <property type="match status" value="1"/>
</dbReference>
<evidence type="ECO:0000256" key="2">
    <source>
        <dbReference type="ARBA" id="ARBA00022679"/>
    </source>
</evidence>
<dbReference type="InterPro" id="IPR002201">
    <property type="entry name" value="Glyco_trans_9"/>
</dbReference>
<dbReference type="GO" id="GO:0009244">
    <property type="term" value="P:lipopolysaccharide core region biosynthetic process"/>
    <property type="evidence" value="ECO:0007669"/>
    <property type="project" value="TreeGrafter"/>
</dbReference>
<dbReference type="KEGG" id="thac:CSC3H3_18290"/>
<evidence type="ECO:0000313" key="4">
    <source>
        <dbReference type="EMBL" id="PKR51957.1"/>
    </source>
</evidence>
<dbReference type="PANTHER" id="PTHR30160:SF1">
    <property type="entry name" value="LIPOPOLYSACCHARIDE 1,2-N-ACETYLGLUCOSAMINETRANSFERASE-RELATED"/>
    <property type="match status" value="1"/>
</dbReference>
<keyword evidence="1" id="KW-0328">Glycosyltransferase</keyword>
<evidence type="ECO:0000313" key="6">
    <source>
        <dbReference type="Proteomes" id="UP000233597"/>
    </source>
</evidence>
<dbReference type="SUPFAM" id="SSF53756">
    <property type="entry name" value="UDP-Glycosyltransferase/glycogen phosphorylase"/>
    <property type="match status" value="1"/>
</dbReference>
<dbReference type="RefSeq" id="WP_101268971.1">
    <property type="nucleotide sequence ID" value="NZ_CP024199.1"/>
</dbReference>
<dbReference type="PANTHER" id="PTHR30160">
    <property type="entry name" value="TETRAACYLDISACCHARIDE 4'-KINASE-RELATED"/>
    <property type="match status" value="1"/>
</dbReference>
<evidence type="ECO:0000256" key="1">
    <source>
        <dbReference type="ARBA" id="ARBA00022676"/>
    </source>
</evidence>
<dbReference type="EMBL" id="CP024199">
    <property type="protein sequence ID" value="AUG54446.1"/>
    <property type="molecule type" value="Genomic_DNA"/>
</dbReference>
<dbReference type="GO" id="GO:0005829">
    <property type="term" value="C:cytosol"/>
    <property type="evidence" value="ECO:0007669"/>
    <property type="project" value="TreeGrafter"/>
</dbReference>
<dbReference type="GO" id="GO:0008713">
    <property type="term" value="F:ADP-heptose-lipopolysaccharide heptosyltransferase activity"/>
    <property type="evidence" value="ECO:0007669"/>
    <property type="project" value="TreeGrafter"/>
</dbReference>
<sequence>MTNDKMAPIGAEMAVGGDEPVKRQRILVIKLSALGDVVMATGPFAAIRRAHPDAHITLLTTKLYVDLAKSTGCFDAIAVDRRPKLTQFGDLMALRRFLRSGEFDRVYDLQTSDRSTFYYRLFWPGKAPEWSGIAWGCSHPHKHPERHKMHTIERHIDQLAGMGITDIPLPHLHAPKVDPDRFGIKTPYVLICPGGSPHRPEKRWPAERFGLLAKMLADYRLTPVLIGTDKEADVLDRISNMCPRARNLMGKTDFLEIASLAQGAVLAIGNDTGPMHLAAAAGAPTIVLFSEASNPAMCAPRGHGKDAVSIIQQPDLRNLPITRVFEVIRQRLNLED</sequence>
<dbReference type="Pfam" id="PF01075">
    <property type="entry name" value="Glyco_transf_9"/>
    <property type="match status" value="1"/>
</dbReference>
<dbReference type="Gene3D" id="3.40.50.2000">
    <property type="entry name" value="Glycogen Phosphorylase B"/>
    <property type="match status" value="2"/>
</dbReference>
<dbReference type="AlphaFoldDB" id="A0A2N3KN22"/>
<gene>
    <name evidence="4" type="ORF">COO20_17695</name>
    <name evidence="3" type="ORF">CSC3H3_18290</name>
</gene>
<evidence type="ECO:0000313" key="3">
    <source>
        <dbReference type="EMBL" id="AUG54446.1"/>
    </source>
</evidence>
<dbReference type="InterPro" id="IPR051199">
    <property type="entry name" value="LPS_LOS_Heptosyltrfase"/>
</dbReference>
<dbReference type="EMBL" id="NWTK01000012">
    <property type="protein sequence ID" value="PKR51957.1"/>
    <property type="molecule type" value="Genomic_DNA"/>
</dbReference>
<organism evidence="4 6">
    <name type="scientific">Thalassospira marina</name>
    <dbReference type="NCBI Taxonomy" id="2048283"/>
    <lineage>
        <taxon>Bacteria</taxon>
        <taxon>Pseudomonadati</taxon>
        <taxon>Pseudomonadota</taxon>
        <taxon>Alphaproteobacteria</taxon>
        <taxon>Rhodospirillales</taxon>
        <taxon>Thalassospiraceae</taxon>
        <taxon>Thalassospira</taxon>
    </lineage>
</organism>
<proteinExistence type="predicted"/>
<dbReference type="Proteomes" id="UP000233458">
    <property type="component" value="Chromosome"/>
</dbReference>
<reference evidence="3 5" key="2">
    <citation type="submission" date="2017-10" db="EMBL/GenBank/DDBJ databases">
        <title>Biodiversity and function of Thalassospira species in the particle-attached aromatic-hydrocarbon-degrading consortia from the surface seawater of the China South Sea.</title>
        <authorList>
            <person name="Dong C."/>
            <person name="Liu R."/>
            <person name="Shao Z."/>
        </authorList>
    </citation>
    <scope>NUCLEOTIDE SEQUENCE [LARGE SCALE GENOMIC DNA]</scope>
    <source>
        <strain evidence="3 5">CSC3H3</strain>
    </source>
</reference>
<dbReference type="OrthoDB" id="9807356at2"/>
<reference evidence="4 6" key="1">
    <citation type="submission" date="2017-09" db="EMBL/GenBank/DDBJ databases">
        <title>Biodiversity and function of Thalassospira species in the particle-attached aromatic-hydrocarbon-degrading consortia from the surface seawater of the South China Sea.</title>
        <authorList>
            <person name="Dong C."/>
            <person name="Liu R."/>
            <person name="Shao Z."/>
        </authorList>
    </citation>
    <scope>NUCLEOTIDE SEQUENCE [LARGE SCALE GENOMIC DNA]</scope>
    <source>
        <strain evidence="4 6">CSC1P2</strain>
    </source>
</reference>
<evidence type="ECO:0000313" key="5">
    <source>
        <dbReference type="Proteomes" id="UP000233458"/>
    </source>
</evidence>